<dbReference type="PANTHER" id="PTHR33755:SF6">
    <property type="entry name" value="PLASMID STABILIZATION SYSTEM PROTEIN"/>
    <property type="match status" value="1"/>
</dbReference>
<evidence type="ECO:0000256" key="1">
    <source>
        <dbReference type="ARBA" id="ARBA00006226"/>
    </source>
</evidence>
<accession>A0ABQ4NRT4</accession>
<dbReference type="Proteomes" id="UP000786693">
    <property type="component" value="Unassembled WGS sequence"/>
</dbReference>
<dbReference type="InterPro" id="IPR035093">
    <property type="entry name" value="RelE/ParE_toxin_dom_sf"/>
</dbReference>
<gene>
    <name evidence="3" type="ORF">JANAI62_37410</name>
</gene>
<dbReference type="EMBL" id="BPFH01000012">
    <property type="protein sequence ID" value="GIT97118.1"/>
    <property type="molecule type" value="Genomic_DNA"/>
</dbReference>
<dbReference type="RefSeq" id="WP_220750595.1">
    <property type="nucleotide sequence ID" value="NZ_BPFH01000012.1"/>
</dbReference>
<keyword evidence="4" id="KW-1185">Reference proteome</keyword>
<evidence type="ECO:0000313" key="4">
    <source>
        <dbReference type="Proteomes" id="UP000786693"/>
    </source>
</evidence>
<dbReference type="InterPro" id="IPR051803">
    <property type="entry name" value="TA_system_RelE-like_toxin"/>
</dbReference>
<dbReference type="Gene3D" id="3.30.2310.20">
    <property type="entry name" value="RelE-like"/>
    <property type="match status" value="1"/>
</dbReference>
<dbReference type="InterPro" id="IPR007712">
    <property type="entry name" value="RelE/ParE_toxin"/>
</dbReference>
<evidence type="ECO:0000256" key="2">
    <source>
        <dbReference type="ARBA" id="ARBA00022649"/>
    </source>
</evidence>
<keyword evidence="2" id="KW-1277">Toxin-antitoxin system</keyword>
<reference evidence="3 4" key="1">
    <citation type="submission" date="2021-05" db="EMBL/GenBank/DDBJ databases">
        <title>Bacteria Genome sequencing.</title>
        <authorList>
            <person name="Takabe Y."/>
            <person name="Nakajima Y."/>
            <person name="Suzuki S."/>
            <person name="Shiozaki T."/>
        </authorList>
    </citation>
    <scope>NUCLEOTIDE SEQUENCE [LARGE SCALE GENOMIC DNA]</scope>
    <source>
        <strain evidence="3 4">AI_62</strain>
    </source>
</reference>
<sequence>MTKLEYRPLALDDLNAIFEIVGSDYPQRGYDFVEAIRERCRTNLLPTPGLGPSRQDLGQGIRIYPIKTMRVVVVYRVSDNALVIIRVFYGGADYAAAVQRMDDVT</sequence>
<name>A0ABQ4NRT4_9RHOB</name>
<comment type="caution">
    <text evidence="3">The sequence shown here is derived from an EMBL/GenBank/DDBJ whole genome shotgun (WGS) entry which is preliminary data.</text>
</comment>
<comment type="similarity">
    <text evidence="1">Belongs to the RelE toxin family.</text>
</comment>
<dbReference type="Pfam" id="PF05016">
    <property type="entry name" value="ParE_toxin"/>
    <property type="match status" value="1"/>
</dbReference>
<proteinExistence type="inferred from homology"/>
<organism evidence="3 4">
    <name type="scientific">Jannaschia pagri</name>
    <dbReference type="NCBI Taxonomy" id="2829797"/>
    <lineage>
        <taxon>Bacteria</taxon>
        <taxon>Pseudomonadati</taxon>
        <taxon>Pseudomonadota</taxon>
        <taxon>Alphaproteobacteria</taxon>
        <taxon>Rhodobacterales</taxon>
        <taxon>Roseobacteraceae</taxon>
        <taxon>Jannaschia</taxon>
    </lineage>
</organism>
<protein>
    <recommendedName>
        <fullName evidence="5">Toxin ParE1/3/4</fullName>
    </recommendedName>
</protein>
<dbReference type="PANTHER" id="PTHR33755">
    <property type="entry name" value="TOXIN PARE1-RELATED"/>
    <property type="match status" value="1"/>
</dbReference>
<evidence type="ECO:0000313" key="3">
    <source>
        <dbReference type="EMBL" id="GIT97118.1"/>
    </source>
</evidence>
<evidence type="ECO:0008006" key="5">
    <source>
        <dbReference type="Google" id="ProtNLM"/>
    </source>
</evidence>